<keyword evidence="3" id="KW-0812">Transmembrane</keyword>
<evidence type="ECO:0008006" key="6">
    <source>
        <dbReference type="Google" id="ProtNLM"/>
    </source>
</evidence>
<evidence type="ECO:0000313" key="4">
    <source>
        <dbReference type="EMBL" id="QUE51201.1"/>
    </source>
</evidence>
<feature type="region of interest" description="Disordered" evidence="2">
    <location>
        <begin position="256"/>
        <end position="276"/>
    </location>
</feature>
<feature type="compositionally biased region" description="Basic and acidic residues" evidence="2">
    <location>
        <begin position="474"/>
        <end position="484"/>
    </location>
</feature>
<dbReference type="AlphaFoldDB" id="A0A975G9C8"/>
<dbReference type="KEGG" id="lamb:KBB96_20400"/>
<reference evidence="4" key="1">
    <citation type="submission" date="2021-04" db="EMBL/GenBank/DDBJ databases">
        <title>Luteolibacter sp. 32A isolated from the skin of an Anderson's salamander (Ambystoma andersonii).</title>
        <authorList>
            <person name="Spergser J."/>
            <person name="Busse H.-J."/>
        </authorList>
    </citation>
    <scope>NUCLEOTIDE SEQUENCE</scope>
    <source>
        <strain evidence="4">32A</strain>
    </source>
</reference>
<feature type="compositionally biased region" description="Acidic residues" evidence="2">
    <location>
        <begin position="374"/>
        <end position="387"/>
    </location>
</feature>
<evidence type="ECO:0000256" key="1">
    <source>
        <dbReference type="SAM" id="Coils"/>
    </source>
</evidence>
<feature type="transmembrane region" description="Helical" evidence="3">
    <location>
        <begin position="140"/>
        <end position="157"/>
    </location>
</feature>
<keyword evidence="3" id="KW-0472">Membrane</keyword>
<feature type="compositionally biased region" description="Basic and acidic residues" evidence="2">
    <location>
        <begin position="518"/>
        <end position="542"/>
    </location>
</feature>
<gene>
    <name evidence="4" type="ORF">KBB96_20400</name>
</gene>
<keyword evidence="3" id="KW-1133">Transmembrane helix</keyword>
<protein>
    <recommendedName>
        <fullName evidence="6">DUF4175 domain-containing protein</fullName>
    </recommendedName>
</protein>
<feature type="transmembrane region" description="Helical" evidence="3">
    <location>
        <begin position="26"/>
        <end position="48"/>
    </location>
</feature>
<dbReference type="RefSeq" id="WP_211631340.1">
    <property type="nucleotide sequence ID" value="NZ_CP073100.1"/>
</dbReference>
<evidence type="ECO:0000256" key="2">
    <source>
        <dbReference type="SAM" id="MobiDB-lite"/>
    </source>
</evidence>
<dbReference type="EMBL" id="CP073100">
    <property type="protein sequence ID" value="QUE51201.1"/>
    <property type="molecule type" value="Genomic_DNA"/>
</dbReference>
<feature type="compositionally biased region" description="Basic and acidic residues" evidence="2">
    <location>
        <begin position="401"/>
        <end position="410"/>
    </location>
</feature>
<feature type="compositionally biased region" description="Basic residues" evidence="2">
    <location>
        <begin position="420"/>
        <end position="434"/>
    </location>
</feature>
<feature type="compositionally biased region" description="Basic and acidic residues" evidence="2">
    <location>
        <begin position="288"/>
        <end position="320"/>
    </location>
</feature>
<accession>A0A975G9C8</accession>
<feature type="compositionally biased region" description="Low complexity" evidence="2">
    <location>
        <begin position="329"/>
        <end position="373"/>
    </location>
</feature>
<sequence length="566" mass="62259">MAEHPEIDRLVHRVARRHDGFLARNIAVRGLGIVAGTSALASLVWVLRGYPVPALVPLAILSVGIVTGIGWWVWKRMRLAAAVRETDRFFDLKDAIASARHLAATRPDEPTTTLQWEWLKPRLAACDPGTIRSPFPRRSAGASAGLLLVAVWLGLMPPSPQVLAAQKEARETRERVAESKQELEKLIGEMEKDITAPEEREAVKMDEFRRMVEAINESGDKADAARQFARIEQKLRDASKALDQRRDEETMHLASKELAKAEETEPRQLGKKMEAKELKEAAEMVEKLAGKKLDKQDLKDAKTPEEKKQKLSEAKKELAKMRAVSKRLAAAGKQRQGARNAQGQQNGQNAQGQGNQGENQQGQMAEGNGQQAEPLEDLMAELDDAAAEVEKELQEIELDPDAEKGDEAAMEKANGVLGKLGKHMKGMHGKRMAKGKLDQLRDALAQAGSFSQGQSQMLGLAEEPGGRKAGVGTDESRRQERDNSQKNGQLTELKGQHGEGPSLSSVEEADSGAGVSGRRGDIRQREFARQTESFVQRDDVPESLKLGVRNYFENLQSAQPAAKEDK</sequence>
<proteinExistence type="predicted"/>
<keyword evidence="5" id="KW-1185">Reference proteome</keyword>
<feature type="coiled-coil region" evidence="1">
    <location>
        <begin position="221"/>
        <end position="248"/>
    </location>
</feature>
<feature type="coiled-coil region" evidence="1">
    <location>
        <begin position="162"/>
        <end position="193"/>
    </location>
</feature>
<organism evidence="4 5">
    <name type="scientific">Luteolibacter ambystomatis</name>
    <dbReference type="NCBI Taxonomy" id="2824561"/>
    <lineage>
        <taxon>Bacteria</taxon>
        <taxon>Pseudomonadati</taxon>
        <taxon>Verrucomicrobiota</taxon>
        <taxon>Verrucomicrobiia</taxon>
        <taxon>Verrucomicrobiales</taxon>
        <taxon>Verrucomicrobiaceae</taxon>
        <taxon>Luteolibacter</taxon>
    </lineage>
</organism>
<feature type="compositionally biased region" description="Low complexity" evidence="2">
    <location>
        <begin position="445"/>
        <end position="456"/>
    </location>
</feature>
<evidence type="ECO:0000313" key="5">
    <source>
        <dbReference type="Proteomes" id="UP000676169"/>
    </source>
</evidence>
<feature type="region of interest" description="Disordered" evidence="2">
    <location>
        <begin position="288"/>
        <end position="542"/>
    </location>
</feature>
<evidence type="ECO:0000256" key="3">
    <source>
        <dbReference type="SAM" id="Phobius"/>
    </source>
</evidence>
<name>A0A975G9C8_9BACT</name>
<keyword evidence="1" id="KW-0175">Coiled coil</keyword>
<dbReference type="Proteomes" id="UP000676169">
    <property type="component" value="Chromosome"/>
</dbReference>
<feature type="transmembrane region" description="Helical" evidence="3">
    <location>
        <begin position="54"/>
        <end position="74"/>
    </location>
</feature>